<dbReference type="Proteomes" id="UP000617531">
    <property type="component" value="Unassembled WGS sequence"/>
</dbReference>
<feature type="transmembrane region" description="Helical" evidence="7">
    <location>
        <begin position="170"/>
        <end position="191"/>
    </location>
</feature>
<evidence type="ECO:0000256" key="3">
    <source>
        <dbReference type="ARBA" id="ARBA00022475"/>
    </source>
</evidence>
<protein>
    <submittedName>
        <fullName evidence="9">Membrane protein</fullName>
    </submittedName>
</protein>
<feature type="transmembrane region" description="Helical" evidence="7">
    <location>
        <begin position="55"/>
        <end position="77"/>
    </location>
</feature>
<evidence type="ECO:0000256" key="6">
    <source>
        <dbReference type="ARBA" id="ARBA00023136"/>
    </source>
</evidence>
<evidence type="ECO:0000256" key="2">
    <source>
        <dbReference type="ARBA" id="ARBA00010792"/>
    </source>
</evidence>
<evidence type="ECO:0000256" key="1">
    <source>
        <dbReference type="ARBA" id="ARBA00004651"/>
    </source>
</evidence>
<keyword evidence="10" id="KW-1185">Reference proteome</keyword>
<comment type="similarity">
    <text evidence="2 7">Belongs to the DedA family.</text>
</comment>
<dbReference type="RefSeq" id="WP_229841901.1">
    <property type="nucleotide sequence ID" value="NZ_BNAI01000001.1"/>
</dbReference>
<keyword evidence="3 7" id="KW-1003">Cell membrane</keyword>
<dbReference type="InterPro" id="IPR032818">
    <property type="entry name" value="DedA-like"/>
</dbReference>
<name>A0A8J3GPG9_9MICO</name>
<evidence type="ECO:0000256" key="5">
    <source>
        <dbReference type="ARBA" id="ARBA00022989"/>
    </source>
</evidence>
<feature type="transmembrane region" description="Helical" evidence="7">
    <location>
        <begin position="97"/>
        <end position="118"/>
    </location>
</feature>
<feature type="transmembrane region" description="Helical" evidence="7">
    <location>
        <begin position="20"/>
        <end position="43"/>
    </location>
</feature>
<dbReference type="PANTHER" id="PTHR30353">
    <property type="entry name" value="INNER MEMBRANE PROTEIN DEDA-RELATED"/>
    <property type="match status" value="1"/>
</dbReference>
<keyword evidence="4 7" id="KW-0812">Transmembrane</keyword>
<proteinExistence type="inferred from homology"/>
<feature type="domain" description="VTT" evidence="8">
    <location>
        <begin position="34"/>
        <end position="159"/>
    </location>
</feature>
<dbReference type="Pfam" id="PF09335">
    <property type="entry name" value="VTT_dom"/>
    <property type="match status" value="1"/>
</dbReference>
<dbReference type="AlphaFoldDB" id="A0A8J3GPG9"/>
<reference evidence="9" key="1">
    <citation type="journal article" date="2014" name="Int. J. Syst. Evol. Microbiol.">
        <title>Complete genome sequence of Corynebacterium casei LMG S-19264T (=DSM 44701T), isolated from a smear-ripened cheese.</title>
        <authorList>
            <consortium name="US DOE Joint Genome Institute (JGI-PGF)"/>
            <person name="Walter F."/>
            <person name="Albersmeier A."/>
            <person name="Kalinowski J."/>
            <person name="Ruckert C."/>
        </authorList>
    </citation>
    <scope>NUCLEOTIDE SEQUENCE</scope>
    <source>
        <strain evidence="9">CGMCC 1.16548</strain>
    </source>
</reference>
<dbReference type="EMBL" id="BNAI01000001">
    <property type="protein sequence ID" value="GHF11445.1"/>
    <property type="molecule type" value="Genomic_DNA"/>
</dbReference>
<evidence type="ECO:0000313" key="9">
    <source>
        <dbReference type="EMBL" id="GHF11445.1"/>
    </source>
</evidence>
<keyword evidence="5 7" id="KW-1133">Transmembrane helix</keyword>
<comment type="caution">
    <text evidence="9">The sequence shown here is derived from an EMBL/GenBank/DDBJ whole genome shotgun (WGS) entry which is preliminary data.</text>
</comment>
<reference evidence="9" key="2">
    <citation type="submission" date="2020-09" db="EMBL/GenBank/DDBJ databases">
        <authorList>
            <person name="Sun Q."/>
            <person name="Zhou Y."/>
        </authorList>
    </citation>
    <scope>NUCLEOTIDE SEQUENCE</scope>
    <source>
        <strain evidence="9">CGMCC 1.16548</strain>
    </source>
</reference>
<gene>
    <name evidence="9" type="ORF">GCM10011600_10860</name>
</gene>
<evidence type="ECO:0000256" key="4">
    <source>
        <dbReference type="ARBA" id="ARBA00022692"/>
    </source>
</evidence>
<feature type="transmembrane region" description="Helical" evidence="7">
    <location>
        <begin position="139"/>
        <end position="164"/>
    </location>
</feature>
<sequence>MDEVTRVLVDLASSPWLYPALFLLVVVDAFLVVLPSETVVVALGALAGATGEPSVLLLLPVAAAGAMLGDSLCYLIGRRVGIDRWAWQRRGPVAAALARVRTTVLLRPAVLIFTARYIPYARIAVNLSAGAVGLPVRRFLPLTAIAGTAWAVYNLSVGALFGRVMSETPLLAIGLSVVVAITLGVTVDLIVQRVAARRADRSPAPGADPA</sequence>
<evidence type="ECO:0000259" key="8">
    <source>
        <dbReference type="Pfam" id="PF09335"/>
    </source>
</evidence>
<comment type="subcellular location">
    <subcellularLocation>
        <location evidence="1 7">Cell membrane</location>
        <topology evidence="1 7">Multi-pass membrane protein</topology>
    </subcellularLocation>
</comment>
<evidence type="ECO:0000256" key="7">
    <source>
        <dbReference type="RuleBase" id="RU367016"/>
    </source>
</evidence>
<dbReference type="GO" id="GO:0005886">
    <property type="term" value="C:plasma membrane"/>
    <property type="evidence" value="ECO:0007669"/>
    <property type="project" value="UniProtKB-SubCell"/>
</dbReference>
<accession>A0A8J3GPG9</accession>
<organism evidence="9 10">
    <name type="scientific">Pseudolysinimonas yzui</name>
    <dbReference type="NCBI Taxonomy" id="2708254"/>
    <lineage>
        <taxon>Bacteria</taxon>
        <taxon>Bacillati</taxon>
        <taxon>Actinomycetota</taxon>
        <taxon>Actinomycetes</taxon>
        <taxon>Micrococcales</taxon>
        <taxon>Microbacteriaceae</taxon>
        <taxon>Pseudolysinimonas</taxon>
    </lineage>
</organism>
<evidence type="ECO:0000313" key="10">
    <source>
        <dbReference type="Proteomes" id="UP000617531"/>
    </source>
</evidence>
<keyword evidence="6 7" id="KW-0472">Membrane</keyword>
<dbReference type="InterPro" id="IPR032816">
    <property type="entry name" value="VTT_dom"/>
</dbReference>
<dbReference type="PANTHER" id="PTHR30353:SF0">
    <property type="entry name" value="TRANSMEMBRANE PROTEIN"/>
    <property type="match status" value="1"/>
</dbReference>